<dbReference type="InterPro" id="IPR027434">
    <property type="entry name" value="Homing_endonucl"/>
</dbReference>
<dbReference type="Pfam" id="PF00961">
    <property type="entry name" value="LAGLIDADG_1"/>
    <property type="match status" value="1"/>
</dbReference>
<dbReference type="STRING" id="1051890.A0A3N4LIY6"/>
<name>A0A3N4LIY6_9PEZI</name>
<dbReference type="Gene3D" id="3.10.28.10">
    <property type="entry name" value="Homing endonucleases"/>
    <property type="match status" value="2"/>
</dbReference>
<evidence type="ECO:0000313" key="2">
    <source>
        <dbReference type="EMBL" id="RPB17885.1"/>
    </source>
</evidence>
<dbReference type="GO" id="GO:0004519">
    <property type="term" value="F:endonuclease activity"/>
    <property type="evidence" value="ECO:0007669"/>
    <property type="project" value="InterPro"/>
</dbReference>
<accession>A0A3N4LIY6</accession>
<dbReference type="PANTHER" id="PTHR36181:SF2">
    <property type="entry name" value="INTRON-ENCODED ENDONUCLEASE AI3-RELATED"/>
    <property type="match status" value="1"/>
</dbReference>
<proteinExistence type="predicted"/>
<dbReference type="AlphaFoldDB" id="A0A3N4LIY6"/>
<organism evidence="2 3">
    <name type="scientific">Terfezia boudieri ATCC MYA-4762</name>
    <dbReference type="NCBI Taxonomy" id="1051890"/>
    <lineage>
        <taxon>Eukaryota</taxon>
        <taxon>Fungi</taxon>
        <taxon>Dikarya</taxon>
        <taxon>Ascomycota</taxon>
        <taxon>Pezizomycotina</taxon>
        <taxon>Pezizomycetes</taxon>
        <taxon>Pezizales</taxon>
        <taxon>Pezizaceae</taxon>
        <taxon>Terfezia</taxon>
    </lineage>
</organism>
<keyword evidence="3" id="KW-1185">Reference proteome</keyword>
<evidence type="ECO:0000313" key="3">
    <source>
        <dbReference type="Proteomes" id="UP000267821"/>
    </source>
</evidence>
<gene>
    <name evidence="2" type="ORF">L211DRAFT_854687</name>
</gene>
<sequence>MKNLNKNNILASSNSAPNFAYSPMSKEFIEWFVGFSDGESSFSIVPNKKDDRVYKFNFVFQIGLHIDDIEALLSIQRLLGGIGSVTKSGDDECRFTVSDKKGIEKLMTIFDQFNLNTTKYLDYLDFKSAFILYHSRAGLVTSELIEKLISLKNRMNTTRANFNFPADHKIQITKHWLLGLIEGEGSFNLFREGLYPNFSLVLTERQHAVIIKIKEYLENNLGFDANSA</sequence>
<reference evidence="2 3" key="1">
    <citation type="journal article" date="2018" name="Nat. Ecol. Evol.">
        <title>Pezizomycetes genomes reveal the molecular basis of ectomycorrhizal truffle lifestyle.</title>
        <authorList>
            <person name="Murat C."/>
            <person name="Payen T."/>
            <person name="Noel B."/>
            <person name="Kuo A."/>
            <person name="Morin E."/>
            <person name="Chen J."/>
            <person name="Kohler A."/>
            <person name="Krizsan K."/>
            <person name="Balestrini R."/>
            <person name="Da Silva C."/>
            <person name="Montanini B."/>
            <person name="Hainaut M."/>
            <person name="Levati E."/>
            <person name="Barry K.W."/>
            <person name="Belfiori B."/>
            <person name="Cichocki N."/>
            <person name="Clum A."/>
            <person name="Dockter R.B."/>
            <person name="Fauchery L."/>
            <person name="Guy J."/>
            <person name="Iotti M."/>
            <person name="Le Tacon F."/>
            <person name="Lindquist E.A."/>
            <person name="Lipzen A."/>
            <person name="Malagnac F."/>
            <person name="Mello A."/>
            <person name="Molinier V."/>
            <person name="Miyauchi S."/>
            <person name="Poulain J."/>
            <person name="Riccioni C."/>
            <person name="Rubini A."/>
            <person name="Sitrit Y."/>
            <person name="Splivallo R."/>
            <person name="Traeger S."/>
            <person name="Wang M."/>
            <person name="Zifcakova L."/>
            <person name="Wipf D."/>
            <person name="Zambonelli A."/>
            <person name="Paolocci F."/>
            <person name="Nowrousian M."/>
            <person name="Ottonello S."/>
            <person name="Baldrian P."/>
            <person name="Spatafora J.W."/>
            <person name="Henrissat B."/>
            <person name="Nagy L.G."/>
            <person name="Aury J.M."/>
            <person name="Wincker P."/>
            <person name="Grigoriev I.V."/>
            <person name="Bonfante P."/>
            <person name="Martin F.M."/>
        </authorList>
    </citation>
    <scope>NUCLEOTIDE SEQUENCE [LARGE SCALE GENOMIC DNA]</scope>
    <source>
        <strain evidence="2 3">ATCC MYA-4762</strain>
    </source>
</reference>
<dbReference type="InterPro" id="IPR004860">
    <property type="entry name" value="LAGLIDADG_dom"/>
</dbReference>
<dbReference type="PANTHER" id="PTHR36181">
    <property type="entry name" value="INTRON-ENCODED ENDONUCLEASE AI3-RELATED"/>
    <property type="match status" value="1"/>
</dbReference>
<evidence type="ECO:0000259" key="1">
    <source>
        <dbReference type="Pfam" id="PF00961"/>
    </source>
</evidence>
<dbReference type="Proteomes" id="UP000267821">
    <property type="component" value="Unassembled WGS sequence"/>
</dbReference>
<dbReference type="OrthoDB" id="3705528at2759"/>
<dbReference type="SUPFAM" id="SSF55608">
    <property type="entry name" value="Homing endonucleases"/>
    <property type="match status" value="2"/>
</dbReference>
<feature type="domain" description="Homing endonuclease LAGLIDADG" evidence="1">
    <location>
        <begin position="33"/>
        <end position="129"/>
    </location>
</feature>
<dbReference type="InterPro" id="IPR051289">
    <property type="entry name" value="LAGLIDADG_Endonuclease"/>
</dbReference>
<dbReference type="EMBL" id="ML121929">
    <property type="protein sequence ID" value="RPB17885.1"/>
    <property type="molecule type" value="Genomic_DNA"/>
</dbReference>
<protein>
    <recommendedName>
        <fullName evidence="1">Homing endonuclease LAGLIDADG domain-containing protein</fullName>
    </recommendedName>
</protein>
<dbReference type="InParanoid" id="A0A3N4LIY6"/>
<dbReference type="GO" id="GO:0005739">
    <property type="term" value="C:mitochondrion"/>
    <property type="evidence" value="ECO:0007669"/>
    <property type="project" value="UniProtKB-ARBA"/>
</dbReference>